<keyword evidence="3 10" id="KW-0813">Transport</keyword>
<dbReference type="AlphaFoldDB" id="A0A261VF31"/>
<keyword evidence="8 10" id="KW-0472">Membrane</keyword>
<dbReference type="InterPro" id="IPR037224">
    <property type="entry name" value="PapC_N_sf"/>
</dbReference>
<evidence type="ECO:0000256" key="4">
    <source>
        <dbReference type="ARBA" id="ARBA00022452"/>
    </source>
</evidence>
<dbReference type="Gene3D" id="2.60.40.2610">
    <property type="entry name" value="Outer membrane usher protein FimD, plug domain"/>
    <property type="match status" value="1"/>
</dbReference>
<evidence type="ECO:0000256" key="2">
    <source>
        <dbReference type="ARBA" id="ARBA00008064"/>
    </source>
</evidence>
<dbReference type="InterPro" id="IPR018030">
    <property type="entry name" value="Fimbrial_membr_usher_CS"/>
</dbReference>
<comment type="subcellular location">
    <subcellularLocation>
        <location evidence="1 10">Cell outer membrane</location>
        <topology evidence="1 10">Multi-pass membrane protein</topology>
    </subcellularLocation>
</comment>
<dbReference type="SUPFAM" id="SSF141729">
    <property type="entry name" value="FimD N-terminal domain-like"/>
    <property type="match status" value="1"/>
</dbReference>
<dbReference type="GO" id="GO:0009279">
    <property type="term" value="C:cell outer membrane"/>
    <property type="evidence" value="ECO:0007669"/>
    <property type="project" value="UniProtKB-SubCell"/>
</dbReference>
<evidence type="ECO:0000256" key="10">
    <source>
        <dbReference type="RuleBase" id="RU003884"/>
    </source>
</evidence>
<evidence type="ECO:0000256" key="7">
    <source>
        <dbReference type="ARBA" id="ARBA00022729"/>
    </source>
</evidence>
<evidence type="ECO:0000313" key="14">
    <source>
        <dbReference type="Proteomes" id="UP000215633"/>
    </source>
</evidence>
<evidence type="ECO:0000256" key="5">
    <source>
        <dbReference type="ARBA" id="ARBA00022558"/>
    </source>
</evidence>
<comment type="similarity">
    <text evidence="2 10">Belongs to the fimbrial export usher family.</text>
</comment>
<dbReference type="GO" id="GO:0009297">
    <property type="term" value="P:pilus assembly"/>
    <property type="evidence" value="ECO:0007669"/>
    <property type="project" value="InterPro"/>
</dbReference>
<feature type="domain" description="PapC-like C-terminal" evidence="11">
    <location>
        <begin position="731"/>
        <end position="793"/>
    </location>
</feature>
<dbReference type="PANTHER" id="PTHR30451:SF21">
    <property type="entry name" value="FIMBRIAL USHER DOMAIN-CONTAINING PROTEIN YDET-RELATED"/>
    <property type="match status" value="1"/>
</dbReference>
<dbReference type="Proteomes" id="UP000215633">
    <property type="component" value="Unassembled WGS sequence"/>
</dbReference>
<reference evidence="14" key="1">
    <citation type="submission" date="2017-05" db="EMBL/GenBank/DDBJ databases">
        <title>Complete and WGS of Bordetella genogroups.</title>
        <authorList>
            <person name="Spilker T."/>
            <person name="Lipuma J."/>
        </authorList>
    </citation>
    <scope>NUCLEOTIDE SEQUENCE [LARGE SCALE GENOMIC DNA]</scope>
    <source>
        <strain evidence="14">AU8256</strain>
    </source>
</reference>
<evidence type="ECO:0000313" key="13">
    <source>
        <dbReference type="EMBL" id="OZI72756.1"/>
    </source>
</evidence>
<keyword evidence="7" id="KW-0732">Signal</keyword>
<dbReference type="RefSeq" id="WP_094807807.1">
    <property type="nucleotide sequence ID" value="NZ_NEVT01000008.1"/>
</dbReference>
<dbReference type="Gene3D" id="2.60.40.2070">
    <property type="match status" value="1"/>
</dbReference>
<evidence type="ECO:0000256" key="8">
    <source>
        <dbReference type="ARBA" id="ARBA00023136"/>
    </source>
</evidence>
<dbReference type="InterPro" id="IPR000015">
    <property type="entry name" value="Fimb_usher"/>
</dbReference>
<gene>
    <name evidence="13" type="ORF">CAL24_21020</name>
</gene>
<keyword evidence="14" id="KW-1185">Reference proteome</keyword>
<evidence type="ECO:0000256" key="3">
    <source>
        <dbReference type="ARBA" id="ARBA00022448"/>
    </source>
</evidence>
<evidence type="ECO:0000256" key="1">
    <source>
        <dbReference type="ARBA" id="ARBA00004571"/>
    </source>
</evidence>
<evidence type="ECO:0000259" key="11">
    <source>
        <dbReference type="Pfam" id="PF13953"/>
    </source>
</evidence>
<keyword evidence="9 10" id="KW-0998">Cell outer membrane</keyword>
<organism evidence="13 14">
    <name type="scientific">Bordetella genomosp. 2</name>
    <dbReference type="NCBI Taxonomy" id="1983456"/>
    <lineage>
        <taxon>Bacteria</taxon>
        <taxon>Pseudomonadati</taxon>
        <taxon>Pseudomonadota</taxon>
        <taxon>Betaproteobacteria</taxon>
        <taxon>Burkholderiales</taxon>
        <taxon>Alcaligenaceae</taxon>
        <taxon>Bordetella</taxon>
    </lineage>
</organism>
<evidence type="ECO:0000256" key="9">
    <source>
        <dbReference type="ARBA" id="ARBA00023237"/>
    </source>
</evidence>
<evidence type="ECO:0000256" key="6">
    <source>
        <dbReference type="ARBA" id="ARBA00022692"/>
    </source>
</evidence>
<evidence type="ECO:0000259" key="12">
    <source>
        <dbReference type="Pfam" id="PF13954"/>
    </source>
</evidence>
<dbReference type="Gene3D" id="3.10.20.410">
    <property type="match status" value="1"/>
</dbReference>
<sequence length="813" mass="87950">MSNAQSQAEAMVFDETFLHRNRNQQGADLSVFAFSNRVLPGVRSVVLQLNGQTLGMREIEFVEGSAHEDAQPCLSVSALRELGVKVQAFPGLEQLQDADCARTLGHIPAARVTYDQDKNVMNLSIPQAALDRKARGVVPAHLWDPGTTALWSSYRLSYNRSSFSSMQGRHTNDTYYASFRNGLNLGAWRLRGNETYYDNGYDTGWDWSDLYMERDIAAWRGRLRMGDSTTPGNVFTSVRFRGAQIQSDDGMLPDSQRGYAPVVRGVAAGNAKVTVRQQSHAIYTTFVPAGPFEIDDLYSTPGGGDLEVEIEELGGRTTRYFQPFSALPAMLREGIWNYSAMVGEHRHNYDTNRPLMGQVTLAYGLPYGLTGYGGWTSAQGGYHAGALGVAANLRALGALSVDVTSSRSRSLAGNTLTGSAARVQYSKFFPGTGTDFTLASYRYHSGGYRSLDDAIRERAGKREHHGFDREHEYQLSVSQRLDRYGSISLSYYGIAYRNPSGNATYAQLGYSSSIGRVGYSLNYAISRSPWQSRESTVMLSLNIPLGGSHSASYTMNRTRSDGISHGVSLNGAMLDDYSLTYALQAGSGRGDNGHSGATGYGAIGYASPVGTANLSHAYSRDTSNTYADFSGAILLDGKGVLLGQSLGETAIIVEAPGAAGVGVDARPGVRTNAEGRALIPYANPYRENRISLASDYQTDDAYLKQTVQTVVPTRGAIVVARFDTEIGRTVLIVLRDAAGMELPFGAIVYADDGERRGIVGPVGRVWLTGLEGTRRFSVRWGASGAEQCSFEIDASTLGDAAGRTGKEVRCVGS</sequence>
<proteinExistence type="inferred from homology"/>
<dbReference type="InterPro" id="IPR025885">
    <property type="entry name" value="PapC_N"/>
</dbReference>
<keyword evidence="6 10" id="KW-0812">Transmembrane</keyword>
<dbReference type="PROSITE" id="PS01151">
    <property type="entry name" value="FIMBRIAL_USHER"/>
    <property type="match status" value="1"/>
</dbReference>
<dbReference type="Gene3D" id="2.60.40.3110">
    <property type="match status" value="1"/>
</dbReference>
<comment type="caution">
    <text evidence="13">The sequence shown here is derived from an EMBL/GenBank/DDBJ whole genome shotgun (WGS) entry which is preliminary data.</text>
</comment>
<keyword evidence="5 10" id="KW-1029">Fimbrium biogenesis</keyword>
<name>A0A261VF31_9BORD</name>
<dbReference type="Pfam" id="PF13953">
    <property type="entry name" value="PapC_C"/>
    <property type="match status" value="1"/>
</dbReference>
<dbReference type="GO" id="GO:0015473">
    <property type="term" value="F:fimbrial usher porin activity"/>
    <property type="evidence" value="ECO:0007669"/>
    <property type="project" value="InterPro"/>
</dbReference>
<dbReference type="InterPro" id="IPR043142">
    <property type="entry name" value="PapC-like_C_sf"/>
</dbReference>
<feature type="domain" description="PapC N-terminal" evidence="12">
    <location>
        <begin position="13"/>
        <end position="157"/>
    </location>
</feature>
<protein>
    <submittedName>
        <fullName evidence="13">Usher protein</fullName>
    </submittedName>
</protein>
<dbReference type="Pfam" id="PF00577">
    <property type="entry name" value="Usher"/>
    <property type="match status" value="1"/>
</dbReference>
<dbReference type="InterPro" id="IPR025949">
    <property type="entry name" value="PapC-like_C"/>
</dbReference>
<dbReference type="InterPro" id="IPR042186">
    <property type="entry name" value="FimD_plug_dom"/>
</dbReference>
<dbReference type="EMBL" id="NEVT01000008">
    <property type="protein sequence ID" value="OZI72756.1"/>
    <property type="molecule type" value="Genomic_DNA"/>
</dbReference>
<accession>A0A261VF31</accession>
<keyword evidence="4" id="KW-1134">Transmembrane beta strand</keyword>
<dbReference type="Pfam" id="PF13954">
    <property type="entry name" value="PapC_N"/>
    <property type="match status" value="1"/>
</dbReference>
<dbReference type="PANTHER" id="PTHR30451">
    <property type="entry name" value="OUTER MEMBRANE USHER PROTEIN"/>
    <property type="match status" value="1"/>
</dbReference>